<dbReference type="Pfam" id="PF01501">
    <property type="entry name" value="Glyco_transf_8"/>
    <property type="match status" value="1"/>
</dbReference>
<gene>
    <name evidence="4" type="ORF">ICC18_15790</name>
</gene>
<sequence>MDRLHIVTATNDRYIKHLAVMLNSLLENKKSRNPVDIYVIDGNISDQNKAKLRRSVKRFNVPIKYLAVNDSMFNDFKLNYNISKETYYRILIPNLLDREINKALYLDCDMIIKDDITKLWDTTLVHKFVAAVKIPGSIRARELGLPGNADYFNAGVLLLNLKKWRENNIVFRLLRFCRNNPDKLKFMDQDALNAILHDKWRKLEPTWNYQVHRYRGLRNPAIIHFTTNRKPWNSNPPFKDEYMKYLRRTPWD</sequence>
<dbReference type="GO" id="GO:0046872">
    <property type="term" value="F:metal ion binding"/>
    <property type="evidence" value="ECO:0007669"/>
    <property type="project" value="UniProtKB-KW"/>
</dbReference>
<comment type="caution">
    <text evidence="4">The sequence shown here is derived from an EMBL/GenBank/DDBJ whole genome shotgun (WGS) entry which is preliminary data.</text>
</comment>
<dbReference type="InterPro" id="IPR029044">
    <property type="entry name" value="Nucleotide-diphossugar_trans"/>
</dbReference>
<dbReference type="CDD" id="cd04194">
    <property type="entry name" value="GT8_A4GalT_like"/>
    <property type="match status" value="1"/>
</dbReference>
<dbReference type="RefSeq" id="WP_188175395.1">
    <property type="nucleotide sequence ID" value="NZ_JACVVD010000005.1"/>
</dbReference>
<dbReference type="PANTHER" id="PTHR13778">
    <property type="entry name" value="GLYCOSYLTRANSFERASE 8 DOMAIN-CONTAINING PROTEIN"/>
    <property type="match status" value="1"/>
</dbReference>
<dbReference type="PANTHER" id="PTHR13778:SF47">
    <property type="entry name" value="LIPOPOLYSACCHARIDE 1,3-GALACTOSYLTRANSFERASE"/>
    <property type="match status" value="1"/>
</dbReference>
<keyword evidence="3" id="KW-0479">Metal-binding</keyword>
<dbReference type="AlphaFoldDB" id="A0A926KSZ0"/>
<dbReference type="GO" id="GO:0016757">
    <property type="term" value="F:glycosyltransferase activity"/>
    <property type="evidence" value="ECO:0007669"/>
    <property type="project" value="UniProtKB-KW"/>
</dbReference>
<name>A0A926KSZ0_9BACL</name>
<evidence type="ECO:0000313" key="5">
    <source>
        <dbReference type="Proteomes" id="UP000650466"/>
    </source>
</evidence>
<keyword evidence="5" id="KW-1185">Reference proteome</keyword>
<keyword evidence="2" id="KW-0808">Transferase</keyword>
<reference evidence="4" key="1">
    <citation type="submission" date="2020-09" db="EMBL/GenBank/DDBJ databases">
        <title>Draft Genome Sequence of Paenibacillus sp. WST5.</title>
        <authorList>
            <person name="Bao Z."/>
        </authorList>
    </citation>
    <scope>NUCLEOTIDE SEQUENCE</scope>
    <source>
        <strain evidence="4">WST5</strain>
    </source>
</reference>
<dbReference type="Gene3D" id="3.90.550.10">
    <property type="entry name" value="Spore Coat Polysaccharide Biosynthesis Protein SpsA, Chain A"/>
    <property type="match status" value="1"/>
</dbReference>
<protein>
    <submittedName>
        <fullName evidence="4">Glycosyltransferase family 8 protein</fullName>
    </submittedName>
</protein>
<evidence type="ECO:0000313" key="4">
    <source>
        <dbReference type="EMBL" id="MBD0381584.1"/>
    </source>
</evidence>
<keyword evidence="1" id="KW-0328">Glycosyltransferase</keyword>
<evidence type="ECO:0000256" key="2">
    <source>
        <dbReference type="ARBA" id="ARBA00022679"/>
    </source>
</evidence>
<accession>A0A926KSZ0</accession>
<dbReference type="Proteomes" id="UP000650466">
    <property type="component" value="Unassembled WGS sequence"/>
</dbReference>
<dbReference type="InterPro" id="IPR002495">
    <property type="entry name" value="Glyco_trans_8"/>
</dbReference>
<evidence type="ECO:0000256" key="3">
    <source>
        <dbReference type="ARBA" id="ARBA00022723"/>
    </source>
</evidence>
<organism evidence="4 5">
    <name type="scientific">Paenibacillus sedimenti</name>
    <dbReference type="NCBI Taxonomy" id="2770274"/>
    <lineage>
        <taxon>Bacteria</taxon>
        <taxon>Bacillati</taxon>
        <taxon>Bacillota</taxon>
        <taxon>Bacilli</taxon>
        <taxon>Bacillales</taxon>
        <taxon>Paenibacillaceae</taxon>
        <taxon>Paenibacillus</taxon>
    </lineage>
</organism>
<dbReference type="SUPFAM" id="SSF53448">
    <property type="entry name" value="Nucleotide-diphospho-sugar transferases"/>
    <property type="match status" value="1"/>
</dbReference>
<evidence type="ECO:0000256" key="1">
    <source>
        <dbReference type="ARBA" id="ARBA00022676"/>
    </source>
</evidence>
<dbReference type="EMBL" id="JACVVD010000005">
    <property type="protein sequence ID" value="MBD0381584.1"/>
    <property type="molecule type" value="Genomic_DNA"/>
</dbReference>
<dbReference type="InterPro" id="IPR050748">
    <property type="entry name" value="Glycosyltrans_8_dom-fam"/>
</dbReference>
<proteinExistence type="predicted"/>